<dbReference type="EMBL" id="RSCE01000003">
    <property type="protein sequence ID" value="RSH84413.1"/>
    <property type="molecule type" value="Genomic_DNA"/>
</dbReference>
<dbReference type="GO" id="GO:0003700">
    <property type="term" value="F:DNA-binding transcription factor activity"/>
    <property type="evidence" value="ECO:0007669"/>
    <property type="project" value="InterPro"/>
</dbReference>
<keyword evidence="4" id="KW-0539">Nucleus</keyword>
<evidence type="ECO:0000259" key="7">
    <source>
        <dbReference type="PROSITE" id="PS50217"/>
    </source>
</evidence>
<evidence type="ECO:0000313" key="8">
    <source>
        <dbReference type="EMBL" id="RSH84413.1"/>
    </source>
</evidence>
<accession>A0A427Y031</accession>
<dbReference type="Proteomes" id="UP000279236">
    <property type="component" value="Unassembled WGS sequence"/>
</dbReference>
<comment type="caution">
    <text evidence="8">The sequence shown here is derived from an EMBL/GenBank/DDBJ whole genome shotgun (WGS) entry which is preliminary data.</text>
</comment>
<feature type="compositionally biased region" description="Acidic residues" evidence="6">
    <location>
        <begin position="185"/>
        <end position="194"/>
    </location>
</feature>
<evidence type="ECO:0000256" key="2">
    <source>
        <dbReference type="ARBA" id="ARBA00023015"/>
    </source>
</evidence>
<reference evidence="8 9" key="1">
    <citation type="submission" date="2018-11" db="EMBL/GenBank/DDBJ databases">
        <title>Genome sequence of Apiotrichum porosum DSM 27194.</title>
        <authorList>
            <person name="Aliyu H."/>
            <person name="Gorte O."/>
            <person name="Ochsenreither K."/>
        </authorList>
    </citation>
    <scope>NUCLEOTIDE SEQUENCE [LARGE SCALE GENOMIC DNA]</scope>
    <source>
        <strain evidence="8 9">DSM 27194</strain>
    </source>
</reference>
<dbReference type="InterPro" id="IPR051027">
    <property type="entry name" value="bZIP_transcription_factors"/>
</dbReference>
<evidence type="ECO:0000256" key="6">
    <source>
        <dbReference type="SAM" id="MobiDB-lite"/>
    </source>
</evidence>
<dbReference type="PANTHER" id="PTHR19304">
    <property type="entry name" value="CYCLIC-AMP RESPONSE ELEMENT BINDING PROTEIN"/>
    <property type="match status" value="1"/>
</dbReference>
<dbReference type="GeneID" id="39590476"/>
<comment type="subcellular location">
    <subcellularLocation>
        <location evidence="1">Nucleus</location>
    </subcellularLocation>
</comment>
<evidence type="ECO:0000256" key="5">
    <source>
        <dbReference type="SAM" id="Coils"/>
    </source>
</evidence>
<dbReference type="GO" id="GO:0005634">
    <property type="term" value="C:nucleus"/>
    <property type="evidence" value="ECO:0007669"/>
    <property type="project" value="UniProtKB-SubCell"/>
</dbReference>
<dbReference type="InterPro" id="IPR004827">
    <property type="entry name" value="bZIP"/>
</dbReference>
<dbReference type="Gene3D" id="1.20.5.170">
    <property type="match status" value="1"/>
</dbReference>
<feature type="compositionally biased region" description="Basic and acidic residues" evidence="6">
    <location>
        <begin position="195"/>
        <end position="215"/>
    </location>
</feature>
<proteinExistence type="predicted"/>
<dbReference type="AlphaFoldDB" id="A0A427Y031"/>
<keyword evidence="9" id="KW-1185">Reference proteome</keyword>
<dbReference type="OrthoDB" id="5571888at2759"/>
<feature type="region of interest" description="Disordered" evidence="6">
    <location>
        <begin position="151"/>
        <end position="215"/>
    </location>
</feature>
<feature type="compositionally biased region" description="Low complexity" evidence="6">
    <location>
        <begin position="151"/>
        <end position="164"/>
    </location>
</feature>
<dbReference type="PROSITE" id="PS00036">
    <property type="entry name" value="BZIP_BASIC"/>
    <property type="match status" value="1"/>
</dbReference>
<evidence type="ECO:0000313" key="9">
    <source>
        <dbReference type="Proteomes" id="UP000279236"/>
    </source>
</evidence>
<feature type="coiled-coil region" evidence="5">
    <location>
        <begin position="270"/>
        <end position="297"/>
    </location>
</feature>
<name>A0A427Y031_9TREE</name>
<dbReference type="CDD" id="cd14810">
    <property type="entry name" value="bZIP_u1"/>
    <property type="match status" value="1"/>
</dbReference>
<organism evidence="8 9">
    <name type="scientific">Apiotrichum porosum</name>
    <dbReference type="NCBI Taxonomy" id="105984"/>
    <lineage>
        <taxon>Eukaryota</taxon>
        <taxon>Fungi</taxon>
        <taxon>Dikarya</taxon>
        <taxon>Basidiomycota</taxon>
        <taxon>Agaricomycotina</taxon>
        <taxon>Tremellomycetes</taxon>
        <taxon>Trichosporonales</taxon>
        <taxon>Trichosporonaceae</taxon>
        <taxon>Apiotrichum</taxon>
    </lineage>
</organism>
<dbReference type="STRING" id="105984.A0A427Y031"/>
<evidence type="ECO:0000256" key="4">
    <source>
        <dbReference type="ARBA" id="ARBA00023242"/>
    </source>
</evidence>
<dbReference type="PROSITE" id="PS50217">
    <property type="entry name" value="BZIP"/>
    <property type="match status" value="1"/>
</dbReference>
<protein>
    <recommendedName>
        <fullName evidence="7">BZIP domain-containing protein</fullName>
    </recommendedName>
</protein>
<feature type="domain" description="BZIP" evidence="7">
    <location>
        <begin position="234"/>
        <end position="294"/>
    </location>
</feature>
<keyword evidence="5" id="KW-0175">Coiled coil</keyword>
<gene>
    <name evidence="8" type="ORF">EHS24_005933</name>
</gene>
<evidence type="ECO:0000256" key="1">
    <source>
        <dbReference type="ARBA" id="ARBA00004123"/>
    </source>
</evidence>
<evidence type="ECO:0000256" key="3">
    <source>
        <dbReference type="ARBA" id="ARBA00023163"/>
    </source>
</evidence>
<dbReference type="SUPFAM" id="SSF57959">
    <property type="entry name" value="Leucine zipper domain"/>
    <property type="match status" value="1"/>
</dbReference>
<sequence>MDALTAPLIDPVAADKANNIFQNVAPSWGNYLYQNVLPNLGTDWLLNANLGNGGNNNNNAAAAASPTTDLFSAAAAANAAAWGAPSAQQQQQQQQPMLGQPGPSNYYMNYYGGSIAPSLLAPSTTGSGTPSGTSGISPSSLDMVDKIVASPSPMASAGGASPTSMHHHPHPHPRGMFGRTHSVDSDADGEVDPEAETRSEHSQHSDLHDHDEGVERDGMIWGMKVDEYRALSARERKRVRNRISARTFRAKRKEHLSSLESTLGAKDLEIRLAHEENTRLRRELAEMKRRLQKYEKKPY</sequence>
<dbReference type="RefSeq" id="XP_028477861.1">
    <property type="nucleotide sequence ID" value="XM_028621409.1"/>
</dbReference>
<keyword evidence="3" id="KW-0804">Transcription</keyword>
<dbReference type="InterPro" id="IPR046347">
    <property type="entry name" value="bZIP_sf"/>
</dbReference>
<keyword evidence="2" id="KW-0805">Transcription regulation</keyword>